<proteinExistence type="predicted"/>
<evidence type="ECO:0000313" key="2">
    <source>
        <dbReference type="Proteomes" id="UP000510647"/>
    </source>
</evidence>
<keyword evidence="2" id="KW-1185">Reference proteome</keyword>
<dbReference type="OrthoDB" id="4060589at2759"/>
<gene>
    <name evidence="1" type="ORF">HG537_0H01570</name>
</gene>
<accession>A0A7H9I0J6</accession>
<dbReference type="EMBL" id="CP059274">
    <property type="protein sequence ID" value="QLQ82395.1"/>
    <property type="molecule type" value="Genomic_DNA"/>
</dbReference>
<evidence type="ECO:0008006" key="3">
    <source>
        <dbReference type="Google" id="ProtNLM"/>
    </source>
</evidence>
<organism evidence="1 2">
    <name type="scientific">Torulaspora globosa</name>
    <dbReference type="NCBI Taxonomy" id="48254"/>
    <lineage>
        <taxon>Eukaryota</taxon>
        <taxon>Fungi</taxon>
        <taxon>Dikarya</taxon>
        <taxon>Ascomycota</taxon>
        <taxon>Saccharomycotina</taxon>
        <taxon>Saccharomycetes</taxon>
        <taxon>Saccharomycetales</taxon>
        <taxon>Saccharomycetaceae</taxon>
        <taxon>Torulaspora</taxon>
    </lineage>
</organism>
<protein>
    <recommendedName>
        <fullName evidence="3">F-box domain-containing protein</fullName>
    </recommendedName>
</protein>
<sequence>MLDQIPLECFANVARFLPQDDKVCLTLVSRSMYDRTVPYLYRRLYLNRRPHFPSDLDASLGTQEWSVLRIPLVGSQEEKDVEAERAFRLLVRSLRLNVKLCRYIRSVYCSWHINRDVLADLVSLLIDNGTALQFFENYLELDVMEGLTMIAPRLKSLNLAPPSKLPEQRATDAYFLTIARMVSHYNWDTIRSLTLHVNPSIIFGTVSKPLRISSLTFNLRPDTYLRLSKSVEYPLYALFDVDTLTELRIVSWYKGGDTNLYKMWRLHDLLRFHNVRSLTWLSLDANNEYMRQCAHNFPKLEKLQIDFLLDTPLDGTALNAFRAAQCSQTLRYIDVKFEPLDPPLLSVDRDYQKFLPQLTCRCSDCRETFEQILLRKYFPTQEKLRIESMFDVNARNFIVHMFKLFPILPHTDFSDSKPAIAYLYYTPEEHAAKVNDLLRYDPSNDRAVTGQDIMRLYYAHIHSLKKTFDYFSSGFPQLEFLVLNDLPTRITRTDQQQTVNMPLFYSKNYKTNQKYLVVNDESLFD</sequence>
<dbReference type="Proteomes" id="UP000510647">
    <property type="component" value="Chromosome 8"/>
</dbReference>
<name>A0A7H9I0J6_9SACH</name>
<evidence type="ECO:0000313" key="1">
    <source>
        <dbReference type="EMBL" id="QLQ82395.1"/>
    </source>
</evidence>
<dbReference type="AlphaFoldDB" id="A0A7H9I0J6"/>
<reference evidence="1 2" key="1">
    <citation type="submission" date="2020-06" db="EMBL/GenBank/DDBJ databases">
        <title>The yeast mating-type switching endonuclease HO is a domesticated member of an unorthodox homing genetic element family.</title>
        <authorList>
            <person name="Coughlan A.Y."/>
            <person name="Lombardi L."/>
            <person name="Braun-Galleani S."/>
            <person name="Martos A.R."/>
            <person name="Galeote V."/>
            <person name="Bigey F."/>
            <person name="Dequin S."/>
            <person name="Byrne K.P."/>
            <person name="Wolfe K.H."/>
        </authorList>
    </citation>
    <scope>NUCLEOTIDE SEQUENCE [LARGE SCALE GENOMIC DNA]</scope>
    <source>
        <strain evidence="1 2">CBS2947</strain>
    </source>
</reference>